<name>A0AB34JB89_PRYPA</name>
<dbReference type="AlphaFoldDB" id="A0AB34JB89"/>
<comment type="caution">
    <text evidence="2">The sequence shown here is derived from an EMBL/GenBank/DDBJ whole genome shotgun (WGS) entry which is preliminary data.</text>
</comment>
<dbReference type="Gene3D" id="3.30.40.10">
    <property type="entry name" value="Zinc/RING finger domain, C3HC4 (zinc finger)"/>
    <property type="match status" value="1"/>
</dbReference>
<reference evidence="2 3" key="1">
    <citation type="journal article" date="2024" name="Science">
        <title>Giant polyketide synthase enzymes in the biosynthesis of giant marine polyether toxins.</title>
        <authorList>
            <person name="Fallon T.R."/>
            <person name="Shende V.V."/>
            <person name="Wierzbicki I.H."/>
            <person name="Pendleton A.L."/>
            <person name="Watervoot N.F."/>
            <person name="Auber R.P."/>
            <person name="Gonzalez D.J."/>
            <person name="Wisecaver J.H."/>
            <person name="Moore B.S."/>
        </authorList>
    </citation>
    <scope>NUCLEOTIDE SEQUENCE [LARGE SCALE GENOMIC DNA]</scope>
    <source>
        <strain evidence="2 3">12B1</strain>
    </source>
</reference>
<dbReference type="InterPro" id="IPR011011">
    <property type="entry name" value="Znf_FYVE_PHD"/>
</dbReference>
<keyword evidence="3" id="KW-1185">Reference proteome</keyword>
<feature type="compositionally biased region" description="Polar residues" evidence="1">
    <location>
        <begin position="137"/>
        <end position="159"/>
    </location>
</feature>
<evidence type="ECO:0000313" key="2">
    <source>
        <dbReference type="EMBL" id="KAL1515961.1"/>
    </source>
</evidence>
<evidence type="ECO:0000313" key="3">
    <source>
        <dbReference type="Proteomes" id="UP001515480"/>
    </source>
</evidence>
<evidence type="ECO:0000256" key="1">
    <source>
        <dbReference type="SAM" id="MobiDB-lite"/>
    </source>
</evidence>
<gene>
    <name evidence="2" type="ORF">AB1Y20_002574</name>
</gene>
<proteinExistence type="predicted"/>
<dbReference type="SUPFAM" id="SSF57903">
    <property type="entry name" value="FYVE/PHD zinc finger"/>
    <property type="match status" value="1"/>
</dbReference>
<organism evidence="2 3">
    <name type="scientific">Prymnesium parvum</name>
    <name type="common">Toxic golden alga</name>
    <dbReference type="NCBI Taxonomy" id="97485"/>
    <lineage>
        <taxon>Eukaryota</taxon>
        <taxon>Haptista</taxon>
        <taxon>Haptophyta</taxon>
        <taxon>Prymnesiophyceae</taxon>
        <taxon>Prymnesiales</taxon>
        <taxon>Prymnesiaceae</taxon>
        <taxon>Prymnesium</taxon>
    </lineage>
</organism>
<sequence>MPTPHEKRVCEQPGCQRNFYFGGRHHCRQCGNSVCDRHFVRPCCTICTNTPTPVHHNRMACEAPGCGKAFMPPLRRRHHCRECGSSVCEEHFMRPTCLTCIRDNVSSRGARLLGLQSACSTPRTTESVSQPRDRDNATLSHQAETARTVTRNSNPFFDM</sequence>
<dbReference type="Proteomes" id="UP001515480">
    <property type="component" value="Unassembled WGS sequence"/>
</dbReference>
<accession>A0AB34JB89</accession>
<dbReference type="EMBL" id="JBGBPQ010000011">
    <property type="protein sequence ID" value="KAL1515961.1"/>
    <property type="molecule type" value="Genomic_DNA"/>
</dbReference>
<protein>
    <submittedName>
        <fullName evidence="2">Uncharacterized protein</fullName>
    </submittedName>
</protein>
<feature type="region of interest" description="Disordered" evidence="1">
    <location>
        <begin position="122"/>
        <end position="159"/>
    </location>
</feature>
<dbReference type="InterPro" id="IPR013083">
    <property type="entry name" value="Znf_RING/FYVE/PHD"/>
</dbReference>